<dbReference type="InterPro" id="IPR008984">
    <property type="entry name" value="SMAD_FHA_dom_sf"/>
</dbReference>
<dbReference type="InterPro" id="IPR022164">
    <property type="entry name" value="Kinesin-like"/>
</dbReference>
<evidence type="ECO:0000256" key="11">
    <source>
        <dbReference type="ARBA" id="ARBA00023175"/>
    </source>
</evidence>
<feature type="region of interest" description="Disordered" evidence="20">
    <location>
        <begin position="878"/>
        <end position="906"/>
    </location>
</feature>
<dbReference type="OrthoDB" id="3176171at2759"/>
<keyword evidence="12" id="KW-0206">Cytoskeleton</keyword>
<keyword evidence="13" id="KW-0413">Isomerase</keyword>
<evidence type="ECO:0000256" key="3">
    <source>
        <dbReference type="ARBA" id="ARBA00022490"/>
    </source>
</evidence>
<evidence type="ECO:0000256" key="16">
    <source>
        <dbReference type="ARBA" id="ARBA00050273"/>
    </source>
</evidence>
<dbReference type="Pfam" id="PF00498">
    <property type="entry name" value="FHA"/>
    <property type="match status" value="1"/>
</dbReference>
<evidence type="ECO:0000256" key="2">
    <source>
        <dbReference type="ARBA" id="ARBA00004250"/>
    </source>
</evidence>
<sequence length="1775" mass="200924">MAGASVKVAVRVRPFNSREMSKDSKCIIQMTGNTTTIINPKQPKETPKSFSFDYSYWSHTTPEDINYASQKQVYLDIGEEMLQHAFEGYNVCIFAYGQTGAGKSYTMMGKQEKDQQGIIPQLCEDLFSRINDTTNDNMSYSVEVSYMEIYCERVRDLLNPKNKGNLRVREHPLLGPYVEDLSKLAVTSYNDIQDLMDSGNKARTVAATNMNETSSRSHAVFNIIFTQKRHDAETDITTEKVSKISLVDLAGSERADSTGAKGTRLKEGANINKSLTTLGKVISALAEMDSGPNKNKKKKKSDFIPYRDSVLTWLLRENLGGNSRTAMVAALSPADINYDETLSTLRYADRAKQIRCNAVINEDPNNKLIRELKDEVARLRDLLYSQGLGDIIDTNPVPGGPKLTNALVGMSPSSSLSALSSRAASVNSLHERIMFAPGSEEAIERLKETEKIIAELNETWEEKLRRTEAIRMEREALLAEMGVAMREDGGTLGVFSPKKTPHLVNLNEDPLMSECLLYYIKDGITRVGREDGERRQDIVLSGHFIKEEHCIFRSDTKSGSEAIVTLEPCEGADTYVNGKKVTEPSILRSGNRIIMGKSHVFRFNHPEQARQERERTPCAETPAEPVDWAFAQRELLEKQGIDMKQEMEQRLQELEDQYRKEREEANYLLEQQRLDYESKLEALQKQMDSRYYTEANEEEEEPEDEVQWTEREFELALWAFRKWKWYQFTSLRDLLWGNAIFLKEANAISVELKKKVQFQFVLLTDTLYSPLPPDLLPPDAAKDREKRPFPRTIVAVEVQDQKNGATHYWTLEKLRQRLDLMREMYDRAAEVPSSVIEDCDNVVTGGDPFYDRFPWFRLVGSSPIFNTCMSERMADLTPSPTFSNPDSDITEPADEQHVGKEEEEEDLEEDIFPEYPLYDGQDPFYDRSPLFSLVGRAFVYLSNLLYPVPLVHRVAIVSEKGEVKGFLRVAVQAISADEEAPDYGSGVRQSGTAKISFDDQHFEKFQSESCPAVGMSRSGTSQEELRIVEGQGQITDIGPSADEVNNNTCAATPEDILLESSEKSTVDGPFETALEHLKLGSIFTFRVTVLQASSISAEYADIFCQFNFIHRHDEAFSTEPLKNTGRGPPLGFYHVQNIAVEVTKSFIEYIKSQPIVFEVFGHYQQYPFPPLCKDVLSPLRPSRRHFPRVMPLSKPVPATKLSAMTRPSIGPCQCKYDLMVFFEICELEANGDYIPAVVDHRGGMPCHGTFLLHQGIQRRITVTLVHETGSHIRWKEVRELVVGRIRNTPEGDESLIDPNILSLNILSSGYIRPSQDDRTFYQFEAAWDSSMHNSLLLNRVTPYREKIYITLSAYIEMENCTQPAVITKDFCMVFYSRDAKLPASRSIRNLFGSGSLRASESNRVTGVYELSLCRVADAGSPGMQRRRRRVLDTSVAYVRGEENLAGWRPRSDSLILDHQWELEKLSLLQEVEKTRHYLLLREKLETTQRLGLDSLSSSASEDSDSRSTSYVSSPISADGTPEGRPLPLDIPSERQKELAVKCLRLLTHTFNREYSHSHVCVSASESKLSEMSVTLLRDPSMSGLGSATLTPSSTCPSLIEGHYSATEVRALQLPSRVESPEIELTIEGEKKKSPVCGPEDDKEIQRLLVPDIQEIRVSPIVSRKGYLHFLEPHTNGWVKRYVVVRRPYVYIYNNDKDSVERAVLNLSSAQVEYSEDQQAMLKTPNTFAVCTEHRGILLQASNDKDMHDWLYAFNPLLAGSIRSKLSRRTTTQARI</sequence>
<evidence type="ECO:0000256" key="20">
    <source>
        <dbReference type="SAM" id="MobiDB-lite"/>
    </source>
</evidence>
<name>A0A6P9DWZ7_PANGU</name>
<evidence type="ECO:0000313" key="24">
    <source>
        <dbReference type="Proteomes" id="UP001652622"/>
    </source>
</evidence>
<keyword evidence="14" id="KW-0968">Cytoplasmic vesicle</keyword>
<evidence type="ECO:0000256" key="1">
    <source>
        <dbReference type="ARBA" id="ARBA00004245"/>
    </source>
</evidence>
<dbReference type="GO" id="GO:0008574">
    <property type="term" value="F:plus-end-directed microtubule motor activity"/>
    <property type="evidence" value="ECO:0007669"/>
    <property type="project" value="UniProtKB-EC"/>
</dbReference>
<feature type="region of interest" description="Disordered" evidence="20">
    <location>
        <begin position="1493"/>
        <end position="1529"/>
    </location>
</feature>
<dbReference type="GO" id="GO:0030658">
    <property type="term" value="C:transport vesicle membrane"/>
    <property type="evidence" value="ECO:0007669"/>
    <property type="project" value="UniProtKB-SubCell"/>
</dbReference>
<dbReference type="SMART" id="SM00240">
    <property type="entry name" value="FHA"/>
    <property type="match status" value="1"/>
</dbReference>
<evidence type="ECO:0000256" key="12">
    <source>
        <dbReference type="ARBA" id="ARBA00023212"/>
    </source>
</evidence>
<keyword evidence="6 18" id="KW-0547">Nucleotide-binding</keyword>
<dbReference type="Gene3D" id="6.10.250.2520">
    <property type="match status" value="1"/>
</dbReference>
<dbReference type="FunFam" id="3.40.850.10:FF:000004">
    <property type="entry name" value="Kinesin-like protein isoform 2"/>
    <property type="match status" value="1"/>
</dbReference>
<dbReference type="InterPro" id="IPR036961">
    <property type="entry name" value="Kinesin_motor_dom_sf"/>
</dbReference>
<dbReference type="InterPro" id="IPR027417">
    <property type="entry name" value="P-loop_NTPase"/>
</dbReference>
<feature type="compositionally biased region" description="Polar residues" evidence="20">
    <location>
        <begin position="878"/>
        <end position="887"/>
    </location>
</feature>
<evidence type="ECO:0000259" key="22">
    <source>
        <dbReference type="PROSITE" id="PS50006"/>
    </source>
</evidence>
<evidence type="ECO:0000313" key="25">
    <source>
        <dbReference type="RefSeq" id="XP_034295595.1"/>
    </source>
</evidence>
<keyword evidence="8" id="KW-0770">Synapse</keyword>
<evidence type="ECO:0000259" key="23">
    <source>
        <dbReference type="PROSITE" id="PS50067"/>
    </source>
</evidence>
<dbReference type="InterPro" id="IPR022140">
    <property type="entry name" value="Kinesin-like_KIF1-typ"/>
</dbReference>
<keyword evidence="10" id="KW-0472">Membrane</keyword>
<dbReference type="Gene3D" id="3.40.850.10">
    <property type="entry name" value="Kinesin motor domain"/>
    <property type="match status" value="1"/>
</dbReference>
<dbReference type="CDD" id="cd22726">
    <property type="entry name" value="FHA_KIF1A"/>
    <property type="match status" value="1"/>
</dbReference>
<keyword evidence="11 18" id="KW-0505">Motor protein</keyword>
<dbReference type="InterPro" id="IPR049779">
    <property type="entry name" value="FHA_KIF1A"/>
</dbReference>
<keyword evidence="9 19" id="KW-0175">Coiled coil</keyword>
<dbReference type="InterPro" id="IPR019821">
    <property type="entry name" value="Kinesin_motor_CS"/>
</dbReference>
<dbReference type="Pfam" id="PF00225">
    <property type="entry name" value="Kinesin"/>
    <property type="match status" value="1"/>
</dbReference>
<feature type="coiled-coil region" evidence="19">
    <location>
        <begin position="637"/>
        <end position="686"/>
    </location>
</feature>
<dbReference type="Pfam" id="PF00169">
    <property type="entry name" value="PH"/>
    <property type="match status" value="1"/>
</dbReference>
<dbReference type="InterPro" id="IPR011993">
    <property type="entry name" value="PH-like_dom_sf"/>
</dbReference>
<evidence type="ECO:0000256" key="6">
    <source>
        <dbReference type="ARBA" id="ARBA00022741"/>
    </source>
</evidence>
<dbReference type="PROSITE" id="PS00411">
    <property type="entry name" value="KINESIN_MOTOR_1"/>
    <property type="match status" value="1"/>
</dbReference>
<evidence type="ECO:0000256" key="19">
    <source>
        <dbReference type="SAM" id="Coils"/>
    </source>
</evidence>
<dbReference type="RefSeq" id="XP_034295595.1">
    <property type="nucleotide sequence ID" value="XM_034439704.2"/>
</dbReference>
<evidence type="ECO:0000256" key="9">
    <source>
        <dbReference type="ARBA" id="ARBA00023054"/>
    </source>
</evidence>
<dbReference type="GO" id="GO:0010970">
    <property type="term" value="P:transport along microtubule"/>
    <property type="evidence" value="ECO:0007669"/>
    <property type="project" value="UniProtKB-ARBA"/>
</dbReference>
<evidence type="ECO:0000256" key="18">
    <source>
        <dbReference type="PROSITE-ProRule" id="PRU00283"/>
    </source>
</evidence>
<organism evidence="24 25">
    <name type="scientific">Pantherophis guttatus</name>
    <name type="common">Corn snake</name>
    <name type="synonym">Elaphe guttata</name>
    <dbReference type="NCBI Taxonomy" id="94885"/>
    <lineage>
        <taxon>Eukaryota</taxon>
        <taxon>Metazoa</taxon>
        <taxon>Chordata</taxon>
        <taxon>Craniata</taxon>
        <taxon>Vertebrata</taxon>
        <taxon>Euteleostomi</taxon>
        <taxon>Lepidosauria</taxon>
        <taxon>Squamata</taxon>
        <taxon>Bifurcata</taxon>
        <taxon>Unidentata</taxon>
        <taxon>Episquamata</taxon>
        <taxon>Toxicofera</taxon>
        <taxon>Serpentes</taxon>
        <taxon>Colubroidea</taxon>
        <taxon>Colubridae</taxon>
        <taxon>Colubrinae</taxon>
        <taxon>Pantherophis</taxon>
    </lineage>
</organism>
<accession>A0A6P9DWZ7</accession>
<dbReference type="PROSITE" id="PS50067">
    <property type="entry name" value="KINESIN_MOTOR_2"/>
    <property type="match status" value="1"/>
</dbReference>
<dbReference type="InterPro" id="IPR001752">
    <property type="entry name" value="Kinesin_motor_dom"/>
</dbReference>
<feature type="compositionally biased region" description="Low complexity" evidence="20">
    <location>
        <begin position="1493"/>
        <end position="1513"/>
    </location>
</feature>
<evidence type="ECO:0000256" key="7">
    <source>
        <dbReference type="ARBA" id="ARBA00022840"/>
    </source>
</evidence>
<evidence type="ECO:0000259" key="21">
    <source>
        <dbReference type="PROSITE" id="PS50003"/>
    </source>
</evidence>
<dbReference type="GeneID" id="117678512"/>
<comment type="subcellular location">
    <subcellularLocation>
        <location evidence="1">Cytoplasm</location>
        <location evidence="1">Cytoskeleton</location>
    </subcellularLocation>
    <subcellularLocation>
        <location evidence="2">Cytoplasmic vesicle</location>
        <location evidence="2">Secretory vesicle membrane</location>
    </subcellularLocation>
    <subcellularLocation>
        <location evidence="15">Synapse</location>
    </subcellularLocation>
</comment>
<evidence type="ECO:0000256" key="8">
    <source>
        <dbReference type="ARBA" id="ARBA00023018"/>
    </source>
</evidence>
<dbReference type="GO" id="GO:0005524">
    <property type="term" value="F:ATP binding"/>
    <property type="evidence" value="ECO:0007669"/>
    <property type="project" value="UniProtKB-UniRule"/>
</dbReference>
<evidence type="ECO:0000256" key="15">
    <source>
        <dbReference type="ARBA" id="ARBA00034103"/>
    </source>
</evidence>
<feature type="domain" description="Kinesin motor" evidence="23">
    <location>
        <begin position="5"/>
        <end position="354"/>
    </location>
</feature>
<dbReference type="FunFam" id="2.60.200.20:FF:000001">
    <property type="entry name" value="Kinesin family member 1B"/>
    <property type="match status" value="1"/>
</dbReference>
<dbReference type="InterPro" id="IPR032405">
    <property type="entry name" value="Kinesin_assoc"/>
</dbReference>
<feature type="binding site" evidence="18">
    <location>
        <begin position="97"/>
        <end position="104"/>
    </location>
    <ligand>
        <name>ATP</name>
        <dbReference type="ChEBI" id="CHEBI:30616"/>
    </ligand>
</feature>
<evidence type="ECO:0000256" key="14">
    <source>
        <dbReference type="ARBA" id="ARBA00023329"/>
    </source>
</evidence>
<comment type="similarity">
    <text evidence="18">Belongs to the TRAFAC class myosin-kinesin ATPase superfamily. Kinesin family.</text>
</comment>
<proteinExistence type="inferred from homology"/>
<evidence type="ECO:0000256" key="4">
    <source>
        <dbReference type="ARBA" id="ARBA00022553"/>
    </source>
</evidence>
<keyword evidence="24" id="KW-1185">Reference proteome</keyword>
<dbReference type="Gene3D" id="2.30.29.30">
    <property type="entry name" value="Pleckstrin-homology domain (PH domain)/Phosphotyrosine-binding domain (PTB)"/>
    <property type="match status" value="1"/>
</dbReference>
<dbReference type="CDD" id="cd01365">
    <property type="entry name" value="KISc_KIF1A_KIF1B"/>
    <property type="match status" value="1"/>
</dbReference>
<evidence type="ECO:0000256" key="13">
    <source>
        <dbReference type="ARBA" id="ARBA00023235"/>
    </source>
</evidence>
<dbReference type="PRINTS" id="PR00380">
    <property type="entry name" value="KINESINHEAVY"/>
</dbReference>
<dbReference type="EC" id="5.6.1.3" evidence="17"/>
<dbReference type="SMART" id="SM00129">
    <property type="entry name" value="KISc"/>
    <property type="match status" value="1"/>
</dbReference>
<dbReference type="SMART" id="SM00233">
    <property type="entry name" value="PH"/>
    <property type="match status" value="1"/>
</dbReference>
<keyword evidence="7 18" id="KW-0067">ATP-binding</keyword>
<feature type="domain" description="FHA" evidence="22">
    <location>
        <begin position="525"/>
        <end position="581"/>
    </location>
</feature>
<dbReference type="Pfam" id="PF12473">
    <property type="entry name" value="DUF3694"/>
    <property type="match status" value="1"/>
</dbReference>
<comment type="catalytic activity">
    <reaction evidence="16">
        <text>ATP + H2O + a kinesin associated with a microtubule at position (n) = ADP + phosphate a kinesin associated with a microtubule at position (n+1, toward the plus end).</text>
        <dbReference type="EC" id="5.6.1.3"/>
    </reaction>
</comment>
<dbReference type="Pfam" id="PF16183">
    <property type="entry name" value="Kinesin_assoc"/>
    <property type="match status" value="1"/>
</dbReference>
<dbReference type="GO" id="GO:0008017">
    <property type="term" value="F:microtubule binding"/>
    <property type="evidence" value="ECO:0007669"/>
    <property type="project" value="InterPro"/>
</dbReference>
<keyword evidence="3" id="KW-0963">Cytoplasm</keyword>
<keyword evidence="5" id="KW-0493">Microtubule</keyword>
<dbReference type="GO" id="GO:0005874">
    <property type="term" value="C:microtubule"/>
    <property type="evidence" value="ECO:0007669"/>
    <property type="project" value="UniProtKB-KW"/>
</dbReference>
<dbReference type="PANTHER" id="PTHR47117">
    <property type="entry name" value="STAR-RELATED LIPID TRANSFER PROTEIN 9"/>
    <property type="match status" value="1"/>
</dbReference>
<dbReference type="PROSITE" id="PS50006">
    <property type="entry name" value="FHA_DOMAIN"/>
    <property type="match status" value="1"/>
</dbReference>
<dbReference type="PANTHER" id="PTHR47117:SF2">
    <property type="entry name" value="KINESIN-LIKE PROTEIN KIF1A ISOFORM X1"/>
    <property type="match status" value="1"/>
</dbReference>
<dbReference type="Proteomes" id="UP001652622">
    <property type="component" value="Unplaced"/>
</dbReference>
<keyword evidence="4" id="KW-0597">Phosphoprotein</keyword>
<dbReference type="Gene3D" id="2.60.200.20">
    <property type="match status" value="1"/>
</dbReference>
<evidence type="ECO:0000256" key="17">
    <source>
        <dbReference type="ARBA" id="ARBA00066390"/>
    </source>
</evidence>
<dbReference type="CTD" id="547"/>
<protein>
    <recommendedName>
        <fullName evidence="17">plus-end-directed kinesin ATPase</fullName>
        <ecNumber evidence="17">5.6.1.3</ecNumber>
    </recommendedName>
</protein>
<feature type="domain" description="PH" evidence="21">
    <location>
        <begin position="1660"/>
        <end position="1758"/>
    </location>
</feature>
<dbReference type="CDD" id="cd01233">
    <property type="entry name" value="PH_KIFIA_KIFIB"/>
    <property type="match status" value="1"/>
</dbReference>
<dbReference type="InterPro" id="IPR000253">
    <property type="entry name" value="FHA_dom"/>
</dbReference>
<dbReference type="FunFam" id="2.30.29.30:FF:000023">
    <property type="entry name" value="Kinesin family member 1B"/>
    <property type="match status" value="1"/>
</dbReference>
<reference evidence="25" key="1">
    <citation type="submission" date="2025-08" db="UniProtKB">
        <authorList>
            <consortium name="RefSeq"/>
        </authorList>
    </citation>
    <scope>IDENTIFICATION</scope>
    <source>
        <tissue evidence="25">Blood</tissue>
    </source>
</reference>
<gene>
    <name evidence="25" type="primary">KIF1A</name>
</gene>
<dbReference type="SUPFAM" id="SSF52540">
    <property type="entry name" value="P-loop containing nucleoside triphosphate hydrolases"/>
    <property type="match status" value="1"/>
</dbReference>
<dbReference type="Pfam" id="PF12423">
    <property type="entry name" value="KIF1B"/>
    <property type="match status" value="1"/>
</dbReference>
<evidence type="ECO:0000256" key="10">
    <source>
        <dbReference type="ARBA" id="ARBA00023136"/>
    </source>
</evidence>
<dbReference type="SUPFAM" id="SSF50729">
    <property type="entry name" value="PH domain-like"/>
    <property type="match status" value="1"/>
</dbReference>
<feature type="coiled-coil region" evidence="19">
    <location>
        <begin position="439"/>
        <end position="466"/>
    </location>
</feature>
<dbReference type="InterPro" id="IPR049780">
    <property type="entry name" value="PH_KIFIA_KIFIB"/>
</dbReference>
<dbReference type="SUPFAM" id="SSF49879">
    <property type="entry name" value="SMAD/FHA domain"/>
    <property type="match status" value="1"/>
</dbReference>
<dbReference type="PROSITE" id="PS50003">
    <property type="entry name" value="PH_DOMAIN"/>
    <property type="match status" value="1"/>
</dbReference>
<dbReference type="InterPro" id="IPR001849">
    <property type="entry name" value="PH_domain"/>
</dbReference>
<dbReference type="GO" id="GO:0045202">
    <property type="term" value="C:synapse"/>
    <property type="evidence" value="ECO:0007669"/>
    <property type="project" value="UniProtKB-SubCell"/>
</dbReference>
<evidence type="ECO:0000256" key="5">
    <source>
        <dbReference type="ARBA" id="ARBA00022701"/>
    </source>
</evidence>